<dbReference type="GO" id="GO:0005739">
    <property type="term" value="C:mitochondrion"/>
    <property type="evidence" value="ECO:0007669"/>
    <property type="project" value="TreeGrafter"/>
</dbReference>
<dbReference type="InterPro" id="IPR001670">
    <property type="entry name" value="ADH_Fe/GldA"/>
</dbReference>
<dbReference type="GO" id="GO:0004022">
    <property type="term" value="F:alcohol dehydrogenase (NAD+) activity"/>
    <property type="evidence" value="ECO:0007669"/>
    <property type="project" value="TreeGrafter"/>
</dbReference>
<dbReference type="Pfam" id="PF25137">
    <property type="entry name" value="ADH_Fe_C"/>
    <property type="match status" value="1"/>
</dbReference>
<dbReference type="GO" id="GO:0046872">
    <property type="term" value="F:metal ion binding"/>
    <property type="evidence" value="ECO:0007669"/>
    <property type="project" value="InterPro"/>
</dbReference>
<reference evidence="4" key="1">
    <citation type="journal article" date="2020" name="Stud. Mycol.">
        <title>101 Dothideomycetes genomes: a test case for predicting lifestyles and emergence of pathogens.</title>
        <authorList>
            <person name="Haridas S."/>
            <person name="Albert R."/>
            <person name="Binder M."/>
            <person name="Bloem J."/>
            <person name="Labutti K."/>
            <person name="Salamov A."/>
            <person name="Andreopoulos B."/>
            <person name="Baker S."/>
            <person name="Barry K."/>
            <person name="Bills G."/>
            <person name="Bluhm B."/>
            <person name="Cannon C."/>
            <person name="Castanera R."/>
            <person name="Culley D."/>
            <person name="Daum C."/>
            <person name="Ezra D."/>
            <person name="Gonzalez J."/>
            <person name="Henrissat B."/>
            <person name="Kuo A."/>
            <person name="Liang C."/>
            <person name="Lipzen A."/>
            <person name="Lutzoni F."/>
            <person name="Magnuson J."/>
            <person name="Mondo S."/>
            <person name="Nolan M."/>
            <person name="Ohm R."/>
            <person name="Pangilinan J."/>
            <person name="Park H.-J."/>
            <person name="Ramirez L."/>
            <person name="Alfaro M."/>
            <person name="Sun H."/>
            <person name="Tritt A."/>
            <person name="Yoshinaga Y."/>
            <person name="Zwiers L.-H."/>
            <person name="Turgeon B."/>
            <person name="Goodwin S."/>
            <person name="Spatafora J."/>
            <person name="Crous P."/>
            <person name="Grigoriev I."/>
        </authorList>
    </citation>
    <scope>NUCLEOTIDE SEQUENCE</scope>
    <source>
        <strain evidence="4">CBS 133067</strain>
    </source>
</reference>
<dbReference type="Gene3D" id="3.40.50.1970">
    <property type="match status" value="1"/>
</dbReference>
<dbReference type="AlphaFoldDB" id="A0A9P4I7C8"/>
<dbReference type="PANTHER" id="PTHR11496:SF107">
    <property type="entry name" value="ALCOHOL DEHYDROGENASE, PUTATIVE (AFU_ORTHOLOGUE AFUA_1G06800)-RELATED"/>
    <property type="match status" value="1"/>
</dbReference>
<evidence type="ECO:0000259" key="2">
    <source>
        <dbReference type="Pfam" id="PF00465"/>
    </source>
</evidence>
<dbReference type="Pfam" id="PF00465">
    <property type="entry name" value="Fe-ADH"/>
    <property type="match status" value="1"/>
</dbReference>
<proteinExistence type="predicted"/>
<evidence type="ECO:0000313" key="4">
    <source>
        <dbReference type="EMBL" id="KAF2093769.1"/>
    </source>
</evidence>
<dbReference type="PANTHER" id="PTHR11496">
    <property type="entry name" value="ALCOHOL DEHYDROGENASE"/>
    <property type="match status" value="1"/>
</dbReference>
<dbReference type="SUPFAM" id="SSF56796">
    <property type="entry name" value="Dehydroquinate synthase-like"/>
    <property type="match status" value="1"/>
</dbReference>
<sequence>MAAKETYRPAFEGAHTYVSYGLPFPEACAKHVQETFNAKRVYIIASKSLSTNTDALERLKKALGDKVAGVRVGMTPHTLWSEILEIAEDAGKVDADLIITLGAGSLTDGSKIIALAMANNAKTFDELNNLHSGTDWKRARPDLKSPAIPIICIPTSLSGGEYQDLAGGTRDDTHHKQAFVGPIKGPALVLLDPELTTTTPEWVWLSTGIRGVDHCVETMCSLLSNDEADVTAGEALGLLVPALLKCKHDPTDLDARLQSQMGVIKAMQAVKNGVPMGASHAIGHQLGPLGVGHGETSCILLPAVCKFNESVNKDRQARVLEILWGNTDVEKVLKAGGLSKEKADLGDVLDVVIRELGMPRSLKEKGVGRDKLDTLAKNSLHDQWIKTNPIPIDQESQVMTILEAVVG</sequence>
<dbReference type="Gene3D" id="1.20.1090.10">
    <property type="entry name" value="Dehydroquinate synthase-like - alpha domain"/>
    <property type="match status" value="1"/>
</dbReference>
<evidence type="ECO:0000313" key="5">
    <source>
        <dbReference type="Proteomes" id="UP000799772"/>
    </source>
</evidence>
<evidence type="ECO:0000256" key="1">
    <source>
        <dbReference type="ARBA" id="ARBA00023002"/>
    </source>
</evidence>
<keyword evidence="5" id="KW-1185">Reference proteome</keyword>
<keyword evidence="1" id="KW-0560">Oxidoreductase</keyword>
<accession>A0A9P4I7C8</accession>
<dbReference type="InterPro" id="IPR039697">
    <property type="entry name" value="Alcohol_dehydrogenase_Fe"/>
</dbReference>
<name>A0A9P4I7C8_9PEZI</name>
<organism evidence="4 5">
    <name type="scientific">Rhizodiscina lignyota</name>
    <dbReference type="NCBI Taxonomy" id="1504668"/>
    <lineage>
        <taxon>Eukaryota</taxon>
        <taxon>Fungi</taxon>
        <taxon>Dikarya</taxon>
        <taxon>Ascomycota</taxon>
        <taxon>Pezizomycotina</taxon>
        <taxon>Dothideomycetes</taxon>
        <taxon>Pleosporomycetidae</taxon>
        <taxon>Aulographales</taxon>
        <taxon>Rhizodiscinaceae</taxon>
        <taxon>Rhizodiscina</taxon>
    </lineage>
</organism>
<feature type="domain" description="Alcohol dehydrogenase iron-type/glycerol dehydrogenase GldA" evidence="2">
    <location>
        <begin position="29"/>
        <end position="193"/>
    </location>
</feature>
<evidence type="ECO:0000259" key="3">
    <source>
        <dbReference type="Pfam" id="PF25137"/>
    </source>
</evidence>
<feature type="domain" description="Fe-containing alcohol dehydrogenase-like C-terminal" evidence="3">
    <location>
        <begin position="206"/>
        <end position="404"/>
    </location>
</feature>
<dbReference type="Proteomes" id="UP000799772">
    <property type="component" value="Unassembled WGS sequence"/>
</dbReference>
<protein>
    <submittedName>
        <fullName evidence="4">Dehydroquinate synthase-like protein</fullName>
    </submittedName>
</protein>
<dbReference type="InterPro" id="IPR056798">
    <property type="entry name" value="ADH_Fe_C"/>
</dbReference>
<dbReference type="EMBL" id="ML978136">
    <property type="protein sequence ID" value="KAF2093769.1"/>
    <property type="molecule type" value="Genomic_DNA"/>
</dbReference>
<comment type="caution">
    <text evidence="4">The sequence shown here is derived from an EMBL/GenBank/DDBJ whole genome shotgun (WGS) entry which is preliminary data.</text>
</comment>
<dbReference type="OrthoDB" id="339764at2759"/>
<gene>
    <name evidence="4" type="ORF">NA57DRAFT_47667</name>
</gene>
<dbReference type="CDD" id="cd08192">
    <property type="entry name" value="MAR-like"/>
    <property type="match status" value="1"/>
</dbReference>